<dbReference type="GO" id="GO:0046167">
    <property type="term" value="P:glycerol-3-phosphate biosynthetic process"/>
    <property type="evidence" value="ECO:0007669"/>
    <property type="project" value="TreeGrafter"/>
</dbReference>
<gene>
    <name evidence="17" type="ORF">PYX00_000474</name>
</gene>
<dbReference type="InterPro" id="IPR037444">
    <property type="entry name" value="GK5"/>
</dbReference>
<comment type="similarity">
    <text evidence="3 14">Belongs to the FGGY kinase family.</text>
</comment>
<comment type="caution">
    <text evidence="17">The sequence shown here is derived from an EMBL/GenBank/DDBJ whole genome shotgun (WGS) entry which is preliminary data.</text>
</comment>
<dbReference type="PIRSF" id="PIRSF000538">
    <property type="entry name" value="GlpK"/>
    <property type="match status" value="1"/>
</dbReference>
<evidence type="ECO:0000256" key="4">
    <source>
        <dbReference type="ARBA" id="ARBA00012099"/>
    </source>
</evidence>
<evidence type="ECO:0000256" key="14">
    <source>
        <dbReference type="RuleBase" id="RU003733"/>
    </source>
</evidence>
<dbReference type="InterPro" id="IPR000577">
    <property type="entry name" value="Carb_kinase_FGGY"/>
</dbReference>
<dbReference type="GO" id="GO:0005739">
    <property type="term" value="C:mitochondrion"/>
    <property type="evidence" value="ECO:0007669"/>
    <property type="project" value="TreeGrafter"/>
</dbReference>
<dbReference type="PROSITE" id="PS00445">
    <property type="entry name" value="FGGY_KINASES_2"/>
    <property type="match status" value="1"/>
</dbReference>
<keyword evidence="7" id="KW-0547">Nucleotide-binding</keyword>
<protein>
    <recommendedName>
        <fullName evidence="13">Glycerol kinase 5</fullName>
        <ecNumber evidence="4">2.7.1.30</ecNumber>
    </recommendedName>
    <alternativeName>
        <fullName evidence="11">ATP:glycerol 3-phosphotransferase 5</fullName>
    </alternativeName>
</protein>
<dbReference type="Gene3D" id="3.30.420.40">
    <property type="match status" value="2"/>
</dbReference>
<dbReference type="FunFam" id="3.30.420.40:FF:000102">
    <property type="entry name" value="Putative glycerol kinase 5"/>
    <property type="match status" value="1"/>
</dbReference>
<evidence type="ECO:0000256" key="6">
    <source>
        <dbReference type="ARBA" id="ARBA00022679"/>
    </source>
</evidence>
<comment type="function">
    <text evidence="12">Skin-specific kinase that plays a key role in glycerol metabolism, catalyzing its phosphorylation to produce sn-glycerol 3-phosphate. Involved in skin-specific regulation of sterol regulatory element-binding protein (SREBP) processing and lipid biosynthesis.</text>
</comment>
<dbReference type="InterPro" id="IPR018485">
    <property type="entry name" value="FGGY_C"/>
</dbReference>
<keyword evidence="10" id="KW-0067">ATP-binding</keyword>
<evidence type="ECO:0000256" key="10">
    <source>
        <dbReference type="ARBA" id="ARBA00022840"/>
    </source>
</evidence>
<dbReference type="SUPFAM" id="SSF53067">
    <property type="entry name" value="Actin-like ATPase domain"/>
    <property type="match status" value="2"/>
</dbReference>
<evidence type="ECO:0000259" key="16">
    <source>
        <dbReference type="Pfam" id="PF02782"/>
    </source>
</evidence>
<keyword evidence="8 14" id="KW-0418">Kinase</keyword>
<evidence type="ECO:0000256" key="1">
    <source>
        <dbReference type="ARBA" id="ARBA00004496"/>
    </source>
</evidence>
<evidence type="ECO:0000259" key="15">
    <source>
        <dbReference type="Pfam" id="PF00370"/>
    </source>
</evidence>
<evidence type="ECO:0000256" key="12">
    <source>
        <dbReference type="ARBA" id="ARBA00045165"/>
    </source>
</evidence>
<dbReference type="GO" id="GO:0006071">
    <property type="term" value="P:glycerol metabolic process"/>
    <property type="evidence" value="ECO:0007669"/>
    <property type="project" value="UniProtKB-KW"/>
</dbReference>
<evidence type="ECO:0000256" key="3">
    <source>
        <dbReference type="ARBA" id="ARBA00009156"/>
    </source>
</evidence>
<comment type="subcellular location">
    <subcellularLocation>
        <location evidence="1">Cytoplasm</location>
    </subcellularLocation>
</comment>
<organism evidence="17">
    <name type="scientific">Menopon gallinae</name>
    <name type="common">poultry shaft louse</name>
    <dbReference type="NCBI Taxonomy" id="328185"/>
    <lineage>
        <taxon>Eukaryota</taxon>
        <taxon>Metazoa</taxon>
        <taxon>Ecdysozoa</taxon>
        <taxon>Arthropoda</taxon>
        <taxon>Hexapoda</taxon>
        <taxon>Insecta</taxon>
        <taxon>Pterygota</taxon>
        <taxon>Neoptera</taxon>
        <taxon>Paraneoptera</taxon>
        <taxon>Psocodea</taxon>
        <taxon>Troctomorpha</taxon>
        <taxon>Phthiraptera</taxon>
        <taxon>Amblycera</taxon>
        <taxon>Menoponidae</taxon>
        <taxon>Menopon</taxon>
    </lineage>
</organism>
<comment type="pathway">
    <text evidence="2">Polyol metabolism; glycerol degradation via glycerol kinase pathway; sn-glycerol 3-phosphate from glycerol: step 1/1.</text>
</comment>
<dbReference type="PANTHER" id="PTHR10196:SF68">
    <property type="entry name" value="GLYCEROL KINASE 5-RELATED"/>
    <property type="match status" value="1"/>
</dbReference>
<evidence type="ECO:0000313" key="17">
    <source>
        <dbReference type="EMBL" id="KAL0278744.1"/>
    </source>
</evidence>
<dbReference type="Pfam" id="PF02782">
    <property type="entry name" value="FGGY_C"/>
    <property type="match status" value="1"/>
</dbReference>
<evidence type="ECO:0000256" key="11">
    <source>
        <dbReference type="ARBA" id="ARBA00033026"/>
    </source>
</evidence>
<dbReference type="EMBL" id="JARGDH010000001">
    <property type="protein sequence ID" value="KAL0278744.1"/>
    <property type="molecule type" value="Genomic_DNA"/>
</dbReference>
<dbReference type="PANTHER" id="PTHR10196">
    <property type="entry name" value="SUGAR KINASE"/>
    <property type="match status" value="1"/>
</dbReference>
<accession>A0AAW2I950</accession>
<reference evidence="17" key="1">
    <citation type="journal article" date="2024" name="Gigascience">
        <title>Chromosome-level genome of the poultry shaft louse Menopon gallinae provides insight into the host-switching and adaptive evolution of parasitic lice.</title>
        <authorList>
            <person name="Xu Y."/>
            <person name="Ma L."/>
            <person name="Liu S."/>
            <person name="Liang Y."/>
            <person name="Liu Q."/>
            <person name="He Z."/>
            <person name="Tian L."/>
            <person name="Duan Y."/>
            <person name="Cai W."/>
            <person name="Li H."/>
            <person name="Song F."/>
        </authorList>
    </citation>
    <scope>NUCLEOTIDE SEQUENCE</scope>
    <source>
        <strain evidence="17">Cailab_2023a</strain>
    </source>
</reference>
<evidence type="ECO:0000256" key="2">
    <source>
        <dbReference type="ARBA" id="ARBA00005190"/>
    </source>
</evidence>
<name>A0AAW2I950_9NEOP</name>
<dbReference type="Pfam" id="PF00370">
    <property type="entry name" value="FGGY_N"/>
    <property type="match status" value="1"/>
</dbReference>
<keyword evidence="5" id="KW-0963">Cytoplasm</keyword>
<dbReference type="InterPro" id="IPR018483">
    <property type="entry name" value="Carb_kinase_FGGY_CS"/>
</dbReference>
<sequence length="536" mass="59797">MSEDSEGTRAPRIIMVGEQAKKNKFVAALDVGTTTIRCHIFDEEVKLRGFAEDQIELIYPQTGFVEIDNEKLWQSVVKVINDAIKDAGLKADDITCLGISVQRSSFTTWNRETGVAFHNIVTWRDIRAEKIVYNLNNSLLMKSMRIVSRFLYYVTRNERYLLGSRMKVMNTQVTPRLLWHLQNNYRLKEAVEKNNAQFGTLDTWLIYKLTGGKLHATDPSNASCTGFFDPFTMSWATWAFHVLHIPAKILPEVMDTADDFGSTSPDLFGAAIPIRSCVADQSASLFGNCCFSRGNIKITLGTGSFVDVNTGDCPHASLSGVYPVVAWRLRDETTYMAEGGSNDTGTTIKWAQKIGIIENPTDSSDLANSVRDTDGVCFVPSFSGLQAPVNDGLAAAGLIGIKPTTSKAHMIRAILESIVFRIEQLFQVMKSELDADFKVIRVDGGVSKNDFVCQLIADLTGTVVERADSTEMSVLGAVFLAGISAGVWETKSDLLSLRQVRKTFRPRERVNEDYAERVQLWQNAVNRFLRWYPEEC</sequence>
<dbReference type="EC" id="2.7.1.30" evidence="4"/>
<evidence type="ECO:0000256" key="9">
    <source>
        <dbReference type="ARBA" id="ARBA00022798"/>
    </source>
</evidence>
<dbReference type="GO" id="GO:0006641">
    <property type="term" value="P:triglyceride metabolic process"/>
    <property type="evidence" value="ECO:0007669"/>
    <property type="project" value="TreeGrafter"/>
</dbReference>
<keyword evidence="6 14" id="KW-0808">Transferase</keyword>
<evidence type="ECO:0000256" key="7">
    <source>
        <dbReference type="ARBA" id="ARBA00022741"/>
    </source>
</evidence>
<dbReference type="CDD" id="cd07793">
    <property type="entry name" value="ASKHA_NBD_FGGY_GK5-like"/>
    <property type="match status" value="1"/>
</dbReference>
<dbReference type="GO" id="GO:0005524">
    <property type="term" value="F:ATP binding"/>
    <property type="evidence" value="ECO:0007669"/>
    <property type="project" value="UniProtKB-KW"/>
</dbReference>
<dbReference type="InterPro" id="IPR018484">
    <property type="entry name" value="FGGY_N"/>
</dbReference>
<evidence type="ECO:0000256" key="13">
    <source>
        <dbReference type="ARBA" id="ARBA00047192"/>
    </source>
</evidence>
<dbReference type="InterPro" id="IPR043129">
    <property type="entry name" value="ATPase_NBD"/>
</dbReference>
<dbReference type="FunFam" id="3.30.420.40:FF:000104">
    <property type="entry name" value="putative glycerol kinase 5"/>
    <property type="match status" value="1"/>
</dbReference>
<feature type="domain" description="Carbohydrate kinase FGGY C-terminal" evidence="16">
    <location>
        <begin position="297"/>
        <end position="484"/>
    </location>
</feature>
<keyword evidence="9" id="KW-0319">Glycerol metabolism</keyword>
<feature type="domain" description="Carbohydrate kinase FGGY N-terminal" evidence="15">
    <location>
        <begin position="27"/>
        <end position="287"/>
    </location>
</feature>
<dbReference type="GO" id="GO:0004370">
    <property type="term" value="F:glycerol kinase activity"/>
    <property type="evidence" value="ECO:0007669"/>
    <property type="project" value="UniProtKB-EC"/>
</dbReference>
<dbReference type="AlphaFoldDB" id="A0AAW2I950"/>
<evidence type="ECO:0000256" key="5">
    <source>
        <dbReference type="ARBA" id="ARBA00022490"/>
    </source>
</evidence>
<proteinExistence type="inferred from homology"/>
<evidence type="ECO:0000256" key="8">
    <source>
        <dbReference type="ARBA" id="ARBA00022777"/>
    </source>
</evidence>